<organism evidence="1 2">
    <name type="scientific">Geopseudomonas sagittaria</name>
    <dbReference type="NCBI Taxonomy" id="1135990"/>
    <lineage>
        <taxon>Bacteria</taxon>
        <taxon>Pseudomonadati</taxon>
        <taxon>Pseudomonadota</taxon>
        <taxon>Gammaproteobacteria</taxon>
        <taxon>Pseudomonadales</taxon>
        <taxon>Pseudomonadaceae</taxon>
        <taxon>Geopseudomonas</taxon>
    </lineage>
</organism>
<name>A0A1I5YPH2_9GAMM</name>
<keyword evidence="2" id="KW-1185">Reference proteome</keyword>
<dbReference type="AlphaFoldDB" id="A0A1I5YPH2"/>
<dbReference type="EMBL" id="FOXM01000023">
    <property type="protein sequence ID" value="SFQ46154.1"/>
    <property type="molecule type" value="Genomic_DNA"/>
</dbReference>
<protein>
    <submittedName>
        <fullName evidence="1">Uncharacterized protein</fullName>
    </submittedName>
</protein>
<dbReference type="Proteomes" id="UP000243084">
    <property type="component" value="Unassembled WGS sequence"/>
</dbReference>
<accession>A0A1I5YPH2</accession>
<evidence type="ECO:0000313" key="1">
    <source>
        <dbReference type="EMBL" id="SFQ46154.1"/>
    </source>
</evidence>
<proteinExistence type="predicted"/>
<sequence length="57" mass="6314">MTKYQIHSTGVVHELEASTYVQDSNGLRFIGTDGVTLAIYSQFDWMRIAPVVAEPVA</sequence>
<dbReference type="RefSeq" id="WP_175526695.1">
    <property type="nucleotide sequence ID" value="NZ_FOXM01000023.1"/>
</dbReference>
<evidence type="ECO:0000313" key="2">
    <source>
        <dbReference type="Proteomes" id="UP000243084"/>
    </source>
</evidence>
<reference evidence="2" key="1">
    <citation type="submission" date="2016-10" db="EMBL/GenBank/DDBJ databases">
        <authorList>
            <person name="Varghese N."/>
            <person name="Submissions S."/>
        </authorList>
    </citation>
    <scope>NUCLEOTIDE SEQUENCE [LARGE SCALE GENOMIC DNA]</scope>
    <source>
        <strain evidence="2">JCM 18195</strain>
    </source>
</reference>
<gene>
    <name evidence="1" type="ORF">SAMN05216229_12325</name>
</gene>